<evidence type="ECO:0000313" key="2">
    <source>
        <dbReference type="Proteomes" id="UP001446871"/>
    </source>
</evidence>
<evidence type="ECO:0008006" key="3">
    <source>
        <dbReference type="Google" id="ProtNLM"/>
    </source>
</evidence>
<protein>
    <recommendedName>
        <fullName evidence="3">C2H2-type domain-containing protein</fullName>
    </recommendedName>
</protein>
<gene>
    <name evidence="1" type="ORF">PG996_009237</name>
</gene>
<organism evidence="1 2">
    <name type="scientific">Apiospora saccharicola</name>
    <dbReference type="NCBI Taxonomy" id="335842"/>
    <lineage>
        <taxon>Eukaryota</taxon>
        <taxon>Fungi</taxon>
        <taxon>Dikarya</taxon>
        <taxon>Ascomycota</taxon>
        <taxon>Pezizomycotina</taxon>
        <taxon>Sordariomycetes</taxon>
        <taxon>Xylariomycetidae</taxon>
        <taxon>Amphisphaeriales</taxon>
        <taxon>Apiosporaceae</taxon>
        <taxon>Apiospora</taxon>
    </lineage>
</organism>
<proteinExistence type="predicted"/>
<dbReference type="EMBL" id="JAQQWM010000006">
    <property type="protein sequence ID" value="KAK8059307.1"/>
    <property type="molecule type" value="Genomic_DNA"/>
</dbReference>
<sequence length="92" mass="10913">MAFCASCQLELKKLQSEAYQHIHMHSRHTHRKTALLELTHEMLHRREPRSQVLLAKIDKEGQEVNDHALERDRHEYAIATFKCDHQEDQGEE</sequence>
<evidence type="ECO:0000313" key="1">
    <source>
        <dbReference type="EMBL" id="KAK8059307.1"/>
    </source>
</evidence>
<accession>A0ABR1UK67</accession>
<name>A0ABR1UK67_9PEZI</name>
<comment type="caution">
    <text evidence="1">The sequence shown here is derived from an EMBL/GenBank/DDBJ whole genome shotgun (WGS) entry which is preliminary data.</text>
</comment>
<keyword evidence="2" id="KW-1185">Reference proteome</keyword>
<dbReference type="Proteomes" id="UP001446871">
    <property type="component" value="Unassembled WGS sequence"/>
</dbReference>
<reference evidence="1 2" key="1">
    <citation type="submission" date="2023-01" db="EMBL/GenBank/DDBJ databases">
        <title>Analysis of 21 Apiospora genomes using comparative genomics revels a genus with tremendous synthesis potential of carbohydrate active enzymes and secondary metabolites.</title>
        <authorList>
            <person name="Sorensen T."/>
        </authorList>
    </citation>
    <scope>NUCLEOTIDE SEQUENCE [LARGE SCALE GENOMIC DNA]</scope>
    <source>
        <strain evidence="1 2">CBS 83171</strain>
    </source>
</reference>